<sequence>MFFWKYVIIFGVPSWFALVDGMTPPKPPICISRVSRYSRMWRYFDRGLYQFLKIQVSGLHVT</sequence>
<protein>
    <submittedName>
        <fullName evidence="3">Secreted protein</fullName>
    </submittedName>
</protein>
<evidence type="ECO:0000256" key="1">
    <source>
        <dbReference type="SAM" id="SignalP"/>
    </source>
</evidence>
<evidence type="ECO:0000313" key="3">
    <source>
        <dbReference type="WBParaSite" id="PEQ_0000443601-mRNA-1"/>
    </source>
</evidence>
<feature type="signal peptide" evidence="1">
    <location>
        <begin position="1"/>
        <end position="21"/>
    </location>
</feature>
<organism evidence="2 3">
    <name type="scientific">Parascaris equorum</name>
    <name type="common">Equine roundworm</name>
    <dbReference type="NCBI Taxonomy" id="6256"/>
    <lineage>
        <taxon>Eukaryota</taxon>
        <taxon>Metazoa</taxon>
        <taxon>Ecdysozoa</taxon>
        <taxon>Nematoda</taxon>
        <taxon>Chromadorea</taxon>
        <taxon>Rhabditida</taxon>
        <taxon>Spirurina</taxon>
        <taxon>Ascaridomorpha</taxon>
        <taxon>Ascaridoidea</taxon>
        <taxon>Ascarididae</taxon>
        <taxon>Parascaris</taxon>
    </lineage>
</organism>
<feature type="chain" id="PRO_5037134523" evidence="1">
    <location>
        <begin position="22"/>
        <end position="62"/>
    </location>
</feature>
<dbReference type="PANTHER" id="PTHR13285">
    <property type="entry name" value="ACYLTRANSFERASE"/>
    <property type="match status" value="1"/>
</dbReference>
<dbReference type="GO" id="GO:0005783">
    <property type="term" value="C:endoplasmic reticulum"/>
    <property type="evidence" value="ECO:0007669"/>
    <property type="project" value="TreeGrafter"/>
</dbReference>
<keyword evidence="1" id="KW-0732">Signal</keyword>
<reference evidence="3" key="1">
    <citation type="submission" date="2022-11" db="UniProtKB">
        <authorList>
            <consortium name="WormBaseParasite"/>
        </authorList>
    </citation>
    <scope>IDENTIFICATION</scope>
</reference>
<dbReference type="AlphaFoldDB" id="A0A914RCM3"/>
<dbReference type="PANTHER" id="PTHR13285:SF18">
    <property type="entry name" value="PROTEIN-CYSTEINE N-PALMITOYLTRANSFERASE RASP"/>
    <property type="match status" value="1"/>
</dbReference>
<accession>A0A914RCM3</accession>
<dbReference type="GO" id="GO:0016409">
    <property type="term" value="F:palmitoyltransferase activity"/>
    <property type="evidence" value="ECO:0007669"/>
    <property type="project" value="TreeGrafter"/>
</dbReference>
<keyword evidence="2" id="KW-1185">Reference proteome</keyword>
<proteinExistence type="predicted"/>
<dbReference type="InterPro" id="IPR051085">
    <property type="entry name" value="MB_O-acyltransferase"/>
</dbReference>
<name>A0A914RCM3_PAREQ</name>
<dbReference type="WBParaSite" id="PEQ_0000443601-mRNA-1">
    <property type="protein sequence ID" value="PEQ_0000443601-mRNA-1"/>
    <property type="gene ID" value="PEQ_0000443601"/>
</dbReference>
<evidence type="ECO:0000313" key="2">
    <source>
        <dbReference type="Proteomes" id="UP000887564"/>
    </source>
</evidence>
<dbReference type="Proteomes" id="UP000887564">
    <property type="component" value="Unplaced"/>
</dbReference>